<keyword evidence="2" id="KW-0963">Cytoplasm</keyword>
<dbReference type="Pfam" id="PF01465">
    <property type="entry name" value="GRIP"/>
    <property type="match status" value="1"/>
</dbReference>
<gene>
    <name evidence="7" type="ORF">HCN44_004915</name>
</gene>
<evidence type="ECO:0000259" key="6">
    <source>
        <dbReference type="PROSITE" id="PS50913"/>
    </source>
</evidence>
<name>A0A834XUS0_APHGI</name>
<keyword evidence="4 5" id="KW-0175">Coiled coil</keyword>
<accession>A0A834XUS0</accession>
<feature type="coiled-coil region" evidence="5">
    <location>
        <begin position="472"/>
        <end position="511"/>
    </location>
</feature>
<dbReference type="PANTHER" id="PTHR18902">
    <property type="entry name" value="NUCLEAR MITOTIC APPARATUS PROTEIN 1-RELATED"/>
    <property type="match status" value="1"/>
</dbReference>
<keyword evidence="8" id="KW-1185">Reference proteome</keyword>
<evidence type="ECO:0000313" key="8">
    <source>
        <dbReference type="Proteomes" id="UP000639338"/>
    </source>
</evidence>
<evidence type="ECO:0000256" key="4">
    <source>
        <dbReference type="ARBA" id="ARBA00023054"/>
    </source>
</evidence>
<sequence>METETPENETPTPKDDIEERYNKLKGFAVKLKKKVGDLTEKLESSEIEKNKAINEKDEMQKKVLHISDTIKKLQTIQLEYDKLQDSIEIEKKEKKQLTKNLETLVIENTNLKESFYEEKENTSRLNQDIDIKTKEINDLKLIIKKNQILIKKLEEEKRADVLIKEQKEKDYDDIKNKLDIEIQLNKTKTAQLDAIKQEKSNNNVLSLEVDNYEKSIDALKIKLSDESSTCHKLELTIEEQRLTIKNLENQLNELRDTCFAKTNQLTNISDKNENLKSEICDLRQENQQIINEKNSLIQTIDEMKNNIDKLQKELSLNLSKYEKLNKQMDNKITINLQQIDILKCEIARLNDILQSRNDEIKTLNNEYEGYKLRAQSVLRNKKIQNKEININGHNIAEIETELNHLHSQNDQQNEKINNLNETIKLLTNELSYVKEERDNIKDNYHELGKKLTFLSQDNLALRDQCRGQLSKIETLQHDYEKKEELLINNNNKKLEEIEKKYQYEIEHLKNEIDKLSACNIIDNYQDIQTKNDMYLIEREDGEGSESIDSYTLGIDKFELNHKKLQQNLMPLDELLNSTDDIITQSIGQLLPAKVDRHELELCEKRVTHLNILLADAERDAEKLNQMNQLLKEDIRRQQRSAERQQHADNFEYLKNIIIKFVTLKNGDERSRLIPVLNTILKLSPEETNQLNQVAGVNGRGWLQSLPIRGWTND</sequence>
<evidence type="ECO:0000256" key="2">
    <source>
        <dbReference type="ARBA" id="ARBA00022490"/>
    </source>
</evidence>
<dbReference type="AlphaFoldDB" id="A0A834XUS0"/>
<feature type="coiled-coil region" evidence="5">
    <location>
        <begin position="599"/>
        <end position="647"/>
    </location>
</feature>
<dbReference type="SMART" id="SM00755">
    <property type="entry name" value="Grip"/>
    <property type="match status" value="1"/>
</dbReference>
<dbReference type="PROSITE" id="PS50913">
    <property type="entry name" value="GRIP"/>
    <property type="match status" value="1"/>
</dbReference>
<feature type="coiled-coil region" evidence="5">
    <location>
        <begin position="195"/>
        <end position="443"/>
    </location>
</feature>
<organism evidence="7 8">
    <name type="scientific">Aphidius gifuensis</name>
    <name type="common">Parasitoid wasp</name>
    <dbReference type="NCBI Taxonomy" id="684658"/>
    <lineage>
        <taxon>Eukaryota</taxon>
        <taxon>Metazoa</taxon>
        <taxon>Ecdysozoa</taxon>
        <taxon>Arthropoda</taxon>
        <taxon>Hexapoda</taxon>
        <taxon>Insecta</taxon>
        <taxon>Pterygota</taxon>
        <taxon>Neoptera</taxon>
        <taxon>Endopterygota</taxon>
        <taxon>Hymenoptera</taxon>
        <taxon>Apocrita</taxon>
        <taxon>Ichneumonoidea</taxon>
        <taxon>Braconidae</taxon>
        <taxon>Aphidiinae</taxon>
        <taxon>Aphidius</taxon>
    </lineage>
</organism>
<evidence type="ECO:0000256" key="5">
    <source>
        <dbReference type="SAM" id="Coils"/>
    </source>
</evidence>
<feature type="coiled-coil region" evidence="5">
    <location>
        <begin position="28"/>
        <end position="156"/>
    </location>
</feature>
<dbReference type="Gene3D" id="1.10.220.60">
    <property type="entry name" value="GRIP domain"/>
    <property type="match status" value="1"/>
</dbReference>
<evidence type="ECO:0000256" key="3">
    <source>
        <dbReference type="ARBA" id="ARBA00022553"/>
    </source>
</evidence>
<comment type="caution">
    <text evidence="7">The sequence shown here is derived from an EMBL/GenBank/DDBJ whole genome shotgun (WGS) entry which is preliminary data.</text>
</comment>
<dbReference type="Proteomes" id="UP000639338">
    <property type="component" value="Unassembled WGS sequence"/>
</dbReference>
<protein>
    <recommendedName>
        <fullName evidence="6">GRIP domain-containing protein</fullName>
    </recommendedName>
</protein>
<dbReference type="GO" id="GO:0005737">
    <property type="term" value="C:cytoplasm"/>
    <property type="evidence" value="ECO:0007669"/>
    <property type="project" value="UniProtKB-SubCell"/>
</dbReference>
<dbReference type="InterPro" id="IPR000237">
    <property type="entry name" value="GRIP_dom"/>
</dbReference>
<evidence type="ECO:0000313" key="7">
    <source>
        <dbReference type="EMBL" id="KAF7992571.1"/>
    </source>
</evidence>
<dbReference type="EMBL" id="JACMRX010000003">
    <property type="protein sequence ID" value="KAF7992571.1"/>
    <property type="molecule type" value="Genomic_DNA"/>
</dbReference>
<evidence type="ECO:0000256" key="1">
    <source>
        <dbReference type="ARBA" id="ARBA00004496"/>
    </source>
</evidence>
<reference evidence="7 8" key="1">
    <citation type="submission" date="2020-08" db="EMBL/GenBank/DDBJ databases">
        <title>Aphidius gifuensis genome sequencing and assembly.</title>
        <authorList>
            <person name="Du Z."/>
        </authorList>
    </citation>
    <scope>NUCLEOTIDE SEQUENCE [LARGE SCALE GENOMIC DNA]</scope>
    <source>
        <strain evidence="7">YNYX2018</strain>
        <tissue evidence="7">Adults</tissue>
    </source>
</reference>
<dbReference type="PANTHER" id="PTHR18902:SF25">
    <property type="entry name" value="GRIP AND COILED-COIL DOMAIN-CONTAINING PROTEIN 2"/>
    <property type="match status" value="1"/>
</dbReference>
<proteinExistence type="predicted"/>
<keyword evidence="3" id="KW-0597">Phosphoprotein</keyword>
<comment type="subcellular location">
    <subcellularLocation>
        <location evidence="1">Cytoplasm</location>
    </subcellularLocation>
</comment>
<dbReference type="InterPro" id="IPR051841">
    <property type="entry name" value="MT-Golgi_org_protein"/>
</dbReference>
<dbReference type="OrthoDB" id="1926336at2759"/>
<feature type="domain" description="GRIP" evidence="6">
    <location>
        <begin position="643"/>
        <end position="693"/>
    </location>
</feature>